<feature type="domain" description="GRPD C-terminal" evidence="1">
    <location>
        <begin position="623"/>
        <end position="780"/>
    </location>
</feature>
<dbReference type="Proteomes" id="UP000244005">
    <property type="component" value="Unassembled WGS sequence"/>
</dbReference>
<gene>
    <name evidence="2" type="ORF">MARPO_0165s0026</name>
</gene>
<dbReference type="PANTHER" id="PTHR34365:SF7">
    <property type="entry name" value="GLYCINE-RICH DOMAIN-CONTAINING PROTEIN 1"/>
    <property type="match status" value="1"/>
</dbReference>
<reference evidence="3" key="1">
    <citation type="journal article" date="2017" name="Cell">
        <title>Insights into land plant evolution garnered from the Marchantia polymorpha genome.</title>
        <authorList>
            <person name="Bowman J.L."/>
            <person name="Kohchi T."/>
            <person name="Yamato K.T."/>
            <person name="Jenkins J."/>
            <person name="Shu S."/>
            <person name="Ishizaki K."/>
            <person name="Yamaoka S."/>
            <person name="Nishihama R."/>
            <person name="Nakamura Y."/>
            <person name="Berger F."/>
            <person name="Adam C."/>
            <person name="Aki S.S."/>
            <person name="Althoff F."/>
            <person name="Araki T."/>
            <person name="Arteaga-Vazquez M.A."/>
            <person name="Balasubrmanian S."/>
            <person name="Barry K."/>
            <person name="Bauer D."/>
            <person name="Boehm C.R."/>
            <person name="Briginshaw L."/>
            <person name="Caballero-Perez J."/>
            <person name="Catarino B."/>
            <person name="Chen F."/>
            <person name="Chiyoda S."/>
            <person name="Chovatia M."/>
            <person name="Davies K.M."/>
            <person name="Delmans M."/>
            <person name="Demura T."/>
            <person name="Dierschke T."/>
            <person name="Dolan L."/>
            <person name="Dorantes-Acosta A.E."/>
            <person name="Eklund D.M."/>
            <person name="Florent S.N."/>
            <person name="Flores-Sandoval E."/>
            <person name="Fujiyama A."/>
            <person name="Fukuzawa H."/>
            <person name="Galik B."/>
            <person name="Grimanelli D."/>
            <person name="Grimwood J."/>
            <person name="Grossniklaus U."/>
            <person name="Hamada T."/>
            <person name="Haseloff J."/>
            <person name="Hetherington A.J."/>
            <person name="Higo A."/>
            <person name="Hirakawa Y."/>
            <person name="Hundley H.N."/>
            <person name="Ikeda Y."/>
            <person name="Inoue K."/>
            <person name="Inoue S.I."/>
            <person name="Ishida S."/>
            <person name="Jia Q."/>
            <person name="Kakita M."/>
            <person name="Kanazawa T."/>
            <person name="Kawai Y."/>
            <person name="Kawashima T."/>
            <person name="Kennedy M."/>
            <person name="Kinose K."/>
            <person name="Kinoshita T."/>
            <person name="Kohara Y."/>
            <person name="Koide E."/>
            <person name="Komatsu K."/>
            <person name="Kopischke S."/>
            <person name="Kubo M."/>
            <person name="Kyozuka J."/>
            <person name="Lagercrantz U."/>
            <person name="Lin S.S."/>
            <person name="Lindquist E."/>
            <person name="Lipzen A.M."/>
            <person name="Lu C.W."/>
            <person name="De Luna E."/>
            <person name="Martienssen R.A."/>
            <person name="Minamino N."/>
            <person name="Mizutani M."/>
            <person name="Mizutani M."/>
            <person name="Mochizuki N."/>
            <person name="Monte I."/>
            <person name="Mosher R."/>
            <person name="Nagasaki H."/>
            <person name="Nakagami H."/>
            <person name="Naramoto S."/>
            <person name="Nishitani K."/>
            <person name="Ohtani M."/>
            <person name="Okamoto T."/>
            <person name="Okumura M."/>
            <person name="Phillips J."/>
            <person name="Pollak B."/>
            <person name="Reinders A."/>
            <person name="Rovekamp M."/>
            <person name="Sano R."/>
            <person name="Sawa S."/>
            <person name="Schmid M.W."/>
            <person name="Shirakawa M."/>
            <person name="Solano R."/>
            <person name="Spunde A."/>
            <person name="Suetsugu N."/>
            <person name="Sugano S."/>
            <person name="Sugiyama A."/>
            <person name="Sun R."/>
            <person name="Suzuki Y."/>
            <person name="Takenaka M."/>
            <person name="Takezawa D."/>
            <person name="Tomogane H."/>
            <person name="Tsuzuki M."/>
            <person name="Ueda T."/>
            <person name="Umeda M."/>
            <person name="Ward J.M."/>
            <person name="Watanabe Y."/>
            <person name="Yazaki K."/>
            <person name="Yokoyama R."/>
            <person name="Yoshitake Y."/>
            <person name="Yotsui I."/>
            <person name="Zachgo S."/>
            <person name="Schmutz J."/>
        </authorList>
    </citation>
    <scope>NUCLEOTIDE SEQUENCE [LARGE SCALE GENOMIC DNA]</scope>
    <source>
        <strain evidence="3">Tak-1</strain>
    </source>
</reference>
<accession>A0A2R6W3G1</accession>
<sequence length="898" mass="102199">MTTEAGLHINKLALSTTNTVDFYDGQTAWNTAQSAAWFHIDIDLIAAAKRQLRFLEVVDQTAALQQNELLRCAVFRYWNYWLPLASKFQACGFPSNDHQTSIDCLLAPLDCAWIWHCHKLNPVRYGKDCIMHFGEVIDIRTVPGGDSTEADLQQASSEFWQTEYPGEPYHLILPFEDGLSDEFQKVLEIQCAKLRPLSPPMLSYDLVAAADRQRHFFYQVQRSWFKDDEFLQEAVQRYRAYLYMMQQALQSRKEDDPQVFLVPTFDIDLIWHTHMLHPSTYARETTNLMKRVLDHDDTDTDRGAGKKLNTGFIDSCNRWWTTFGTVYERAGAMYRGPDPPMRRAPAKHTKDGWAMGRERTILEFTEKGKWNSSHYDSLMTSDAEQTPAVDARSTCQVGVQALATDIETFHINFIQNWSRIDSWIRKVKFGDNSKVHVVILSAKNLPKPLVHQKDTFQVRVTALQRCPFLSVHTENKKAYGENQVEWNHGIAMEAEQGTIGLQFELLRTSKLRKKAGCSSRGLSKISEFVASTNTTKQNKITSLGTVNIYWVEVDFHESRRISKSLDTANAVMQFCISVTKFRPAPRLFRTLHSPVTEDNHRMVALHIGNSIVPQQGRWTTKTVVNHKGTPIYKIQQRISVSECEESCIFVHEAVKYPNAVMGPSWFRLDETFTGQDLATCRLLSTEYHKKNKNIREWNLFNDGAILTVYKPSTTTNDVPCDLYGLLGRNRMRLLSGRRMEYAVANDRSKEKFLTLMRYTPEAPTGTATALLNLTKACFEVQPEESTVLVLLISAAVTMSLHEFGTPVNKSANWSVDKSYKRRRLGGASDGELGAVKLKKNEFSPQWTQTDPSDEDPENKSRSLYIPWNQSDVHIFYGQDLASAQCESAACAGTACGGN</sequence>
<dbReference type="EMBL" id="KZ772835">
    <property type="protein sequence ID" value="PTQ28399.1"/>
    <property type="molecule type" value="Genomic_DNA"/>
</dbReference>
<dbReference type="Pfam" id="PF25335">
    <property type="entry name" value="GRDP_C"/>
    <property type="match status" value="1"/>
</dbReference>
<proteinExistence type="predicted"/>
<dbReference type="GO" id="GO:0071470">
    <property type="term" value="P:cellular response to osmotic stress"/>
    <property type="evidence" value="ECO:0000318"/>
    <property type="project" value="GO_Central"/>
</dbReference>
<dbReference type="Gramene" id="Mp7g18660.1">
    <property type="protein sequence ID" value="Mp7g18660.1.cds"/>
    <property type="gene ID" value="Mp7g18660"/>
</dbReference>
<protein>
    <recommendedName>
        <fullName evidence="1">GRPD C-terminal domain-containing protein</fullName>
    </recommendedName>
</protein>
<dbReference type="Pfam" id="PF07173">
    <property type="entry name" value="GRDP-like"/>
    <property type="match status" value="1"/>
</dbReference>
<name>A0A2R6W3G1_MARPO</name>
<dbReference type="InterPro" id="IPR009836">
    <property type="entry name" value="GRDP-like"/>
</dbReference>
<dbReference type="AlphaFoldDB" id="A0A2R6W3G1"/>
<evidence type="ECO:0000313" key="2">
    <source>
        <dbReference type="EMBL" id="PTQ28399.1"/>
    </source>
</evidence>
<dbReference type="PANTHER" id="PTHR34365">
    <property type="entry name" value="ENOLASE (DUF1399)"/>
    <property type="match status" value="1"/>
</dbReference>
<evidence type="ECO:0000259" key="1">
    <source>
        <dbReference type="Pfam" id="PF25335"/>
    </source>
</evidence>
<dbReference type="InterPro" id="IPR057518">
    <property type="entry name" value="GRDP_C"/>
</dbReference>
<dbReference type="OrthoDB" id="2684236at2759"/>
<keyword evidence="3" id="KW-1185">Reference proteome</keyword>
<evidence type="ECO:0000313" key="3">
    <source>
        <dbReference type="Proteomes" id="UP000244005"/>
    </source>
</evidence>
<organism evidence="2 3">
    <name type="scientific">Marchantia polymorpha</name>
    <name type="common">Common liverwort</name>
    <name type="synonym">Marchantia aquatica</name>
    <dbReference type="NCBI Taxonomy" id="3197"/>
    <lineage>
        <taxon>Eukaryota</taxon>
        <taxon>Viridiplantae</taxon>
        <taxon>Streptophyta</taxon>
        <taxon>Embryophyta</taxon>
        <taxon>Marchantiophyta</taxon>
        <taxon>Marchantiopsida</taxon>
        <taxon>Marchantiidae</taxon>
        <taxon>Marchantiales</taxon>
        <taxon>Marchantiaceae</taxon>
        <taxon>Marchantia</taxon>
    </lineage>
</organism>